<dbReference type="EMBL" id="KV748251">
    <property type="protein sequence ID" value="OCK88031.1"/>
    <property type="molecule type" value="Genomic_DNA"/>
</dbReference>
<name>A0ACC8EQN3_9PEZI</name>
<reference evidence="1 2" key="1">
    <citation type="journal article" date="2016" name="Nat. Commun.">
        <title>Ectomycorrhizal ecology is imprinted in the genome of the dominant symbiotic fungus Cenococcum geophilum.</title>
        <authorList>
            <consortium name="DOE Joint Genome Institute"/>
            <person name="Peter M."/>
            <person name="Kohler A."/>
            <person name="Ohm R.A."/>
            <person name="Kuo A."/>
            <person name="Krutzmann J."/>
            <person name="Morin E."/>
            <person name="Arend M."/>
            <person name="Barry K.W."/>
            <person name="Binder M."/>
            <person name="Choi C."/>
            <person name="Clum A."/>
            <person name="Copeland A."/>
            <person name="Grisel N."/>
            <person name="Haridas S."/>
            <person name="Kipfer T."/>
            <person name="LaButti K."/>
            <person name="Lindquist E."/>
            <person name="Lipzen A."/>
            <person name="Maire R."/>
            <person name="Meier B."/>
            <person name="Mihaltcheva S."/>
            <person name="Molinier V."/>
            <person name="Murat C."/>
            <person name="Poggeler S."/>
            <person name="Quandt C.A."/>
            <person name="Sperisen C."/>
            <person name="Tritt A."/>
            <person name="Tisserant E."/>
            <person name="Crous P.W."/>
            <person name="Henrissat B."/>
            <person name="Nehls U."/>
            <person name="Egli S."/>
            <person name="Spatafora J.W."/>
            <person name="Grigoriev I.V."/>
            <person name="Martin F.M."/>
        </authorList>
    </citation>
    <scope>NUCLEOTIDE SEQUENCE [LARGE SCALE GENOMIC DNA]</scope>
    <source>
        <strain evidence="1 2">1.58</strain>
    </source>
</reference>
<accession>A0ACC8EQN3</accession>
<evidence type="ECO:0000313" key="2">
    <source>
        <dbReference type="Proteomes" id="UP000250078"/>
    </source>
</evidence>
<organism evidence="1 2">
    <name type="scientific">Cenococcum geophilum 1.58</name>
    <dbReference type="NCBI Taxonomy" id="794803"/>
    <lineage>
        <taxon>Eukaryota</taxon>
        <taxon>Fungi</taxon>
        <taxon>Dikarya</taxon>
        <taxon>Ascomycota</taxon>
        <taxon>Pezizomycotina</taxon>
        <taxon>Dothideomycetes</taxon>
        <taxon>Pleosporomycetidae</taxon>
        <taxon>Gloniales</taxon>
        <taxon>Gloniaceae</taxon>
        <taxon>Cenococcum</taxon>
    </lineage>
</organism>
<protein>
    <submittedName>
        <fullName evidence="1">Uncharacterized protein</fullName>
    </submittedName>
</protein>
<evidence type="ECO:0000313" key="1">
    <source>
        <dbReference type="EMBL" id="OCK88031.1"/>
    </source>
</evidence>
<proteinExistence type="predicted"/>
<sequence>MDEKTPATPSTPSALESKESVIGLAEVDPSPVDETPFEASKDGYFPSSSSPSPLPSHARTSTLGLGNHGPAYYLLRIQRYSSYTFTLFASLHIMNTSLLPLLTHSVPASNPYLLLTRPYYQSALTEPLLVALPLAAHISSGIALRLYRRRQTLYHYGAETHRDRKHIAWPALSSTSTLGYALIPLLGFHTLTTRLIPLYLHGDSALVNLLYISHAFALRPFTSFTGFTTLVGVGVWHFMWGWAKWLKLAPKQVGVAGAEGQLRRKRRWYGVNGVAALVSGLWLAGSLMVVGRAGRTEGWVGREYDELLKYVPVLG</sequence>
<keyword evidence="2" id="KW-1185">Reference proteome</keyword>
<gene>
    <name evidence="1" type="ORF">K441DRAFT_621952</name>
</gene>
<dbReference type="Proteomes" id="UP000250078">
    <property type="component" value="Unassembled WGS sequence"/>
</dbReference>